<dbReference type="VEuPathDB" id="FungiDB:BO82DRAFT_397959"/>
<protein>
    <submittedName>
        <fullName evidence="1">Uncharacterized protein</fullName>
    </submittedName>
</protein>
<organism evidence="1 2">
    <name type="scientific">Aspergillus uvarum CBS 121591</name>
    <dbReference type="NCBI Taxonomy" id="1448315"/>
    <lineage>
        <taxon>Eukaryota</taxon>
        <taxon>Fungi</taxon>
        <taxon>Dikarya</taxon>
        <taxon>Ascomycota</taxon>
        <taxon>Pezizomycotina</taxon>
        <taxon>Eurotiomycetes</taxon>
        <taxon>Eurotiomycetidae</taxon>
        <taxon>Eurotiales</taxon>
        <taxon>Aspergillaceae</taxon>
        <taxon>Aspergillus</taxon>
        <taxon>Aspergillus subgen. Circumdati</taxon>
    </lineage>
</organism>
<dbReference type="GeneID" id="37141734"/>
<evidence type="ECO:0000313" key="1">
    <source>
        <dbReference type="EMBL" id="PYH86215.1"/>
    </source>
</evidence>
<evidence type="ECO:0000313" key="2">
    <source>
        <dbReference type="Proteomes" id="UP000248340"/>
    </source>
</evidence>
<dbReference type="Proteomes" id="UP000248340">
    <property type="component" value="Unassembled WGS sequence"/>
</dbReference>
<accession>A0A319CKX0</accession>
<name>A0A319CKX0_9EURO</name>
<gene>
    <name evidence="1" type="ORF">BO82DRAFT_397959</name>
</gene>
<proteinExistence type="predicted"/>
<dbReference type="RefSeq" id="XP_025496415.1">
    <property type="nucleotide sequence ID" value="XM_025638992.1"/>
</dbReference>
<dbReference type="EMBL" id="KZ821677">
    <property type="protein sequence ID" value="PYH86215.1"/>
    <property type="molecule type" value="Genomic_DNA"/>
</dbReference>
<keyword evidence="2" id="KW-1185">Reference proteome</keyword>
<dbReference type="AlphaFoldDB" id="A0A319CKX0"/>
<reference evidence="1 2" key="1">
    <citation type="submission" date="2016-12" db="EMBL/GenBank/DDBJ databases">
        <title>The genomes of Aspergillus section Nigri reveals drivers in fungal speciation.</title>
        <authorList>
            <consortium name="DOE Joint Genome Institute"/>
            <person name="Vesth T.C."/>
            <person name="Nybo J."/>
            <person name="Theobald S."/>
            <person name="Brandl J."/>
            <person name="Frisvad J.C."/>
            <person name="Nielsen K.F."/>
            <person name="Lyhne E.K."/>
            <person name="Kogle M.E."/>
            <person name="Kuo A."/>
            <person name="Riley R."/>
            <person name="Clum A."/>
            <person name="Nolan M."/>
            <person name="Lipzen A."/>
            <person name="Salamov A."/>
            <person name="Henrissat B."/>
            <person name="Wiebenga A."/>
            <person name="De Vries R.P."/>
            <person name="Grigoriev I.V."/>
            <person name="Mortensen U.H."/>
            <person name="Andersen M.R."/>
            <person name="Baker S.E."/>
        </authorList>
    </citation>
    <scope>NUCLEOTIDE SEQUENCE [LARGE SCALE GENOMIC DNA]</scope>
    <source>
        <strain evidence="1 2">CBS 121591</strain>
    </source>
</reference>
<sequence length="149" mass="15721">MFSAALRIVDGVKEEVFFRSIGTTLMLVAISVDNSSPAFSLPNLFSKKVLGSVTASYSTVQPLAASGPTTGIIPTPSTATSLMSLEADGHAPFAFPCWSKVGLRQQLGPVDGLVRRAHVAFADRPRPDRLILQAGARGVVGRLLRAVCV</sequence>